<dbReference type="GO" id="GO:0061630">
    <property type="term" value="F:ubiquitin protein ligase activity"/>
    <property type="evidence" value="ECO:0007669"/>
    <property type="project" value="UniProtKB-EC"/>
</dbReference>
<keyword evidence="4" id="KW-0808">Transferase</keyword>
<dbReference type="GO" id="GO:0043161">
    <property type="term" value="P:proteasome-mediated ubiquitin-dependent protein catabolic process"/>
    <property type="evidence" value="ECO:0007669"/>
    <property type="project" value="TreeGrafter"/>
</dbReference>
<feature type="compositionally biased region" description="Polar residues" evidence="7">
    <location>
        <begin position="1098"/>
        <end position="1107"/>
    </location>
</feature>
<dbReference type="EMBL" id="NCSJ02000012">
    <property type="protein sequence ID" value="RFU35133.1"/>
    <property type="molecule type" value="Genomic_DNA"/>
</dbReference>
<dbReference type="InterPro" id="IPR002625">
    <property type="entry name" value="Smr_dom"/>
</dbReference>
<feature type="domain" description="Smr" evidence="9">
    <location>
        <begin position="2264"/>
        <end position="2347"/>
    </location>
</feature>
<dbReference type="InterPro" id="IPR013899">
    <property type="entry name" value="DUF1771"/>
</dbReference>
<dbReference type="InterPro" id="IPR036063">
    <property type="entry name" value="Smr_dom_sf"/>
</dbReference>
<dbReference type="PROSITE" id="PS50237">
    <property type="entry name" value="HECT"/>
    <property type="match status" value="1"/>
</dbReference>
<keyword evidence="11" id="KW-1185">Reference proteome</keyword>
<dbReference type="InterPro" id="IPR057948">
    <property type="entry name" value="TPR_TRIP12_N"/>
</dbReference>
<feature type="region of interest" description="Disordered" evidence="7">
    <location>
        <begin position="1301"/>
        <end position="1332"/>
    </location>
</feature>
<feature type="region of interest" description="Disordered" evidence="7">
    <location>
        <begin position="748"/>
        <end position="801"/>
    </location>
</feature>
<dbReference type="Pfam" id="PF00632">
    <property type="entry name" value="HECT"/>
    <property type="match status" value="1"/>
</dbReference>
<dbReference type="Pfam" id="PF26286">
    <property type="entry name" value="UBA_10"/>
    <property type="match status" value="1"/>
</dbReference>
<reference evidence="10 11" key="1">
    <citation type="submission" date="2018-05" db="EMBL/GenBank/DDBJ databases">
        <title>Draft genome sequence of Scytalidium lignicola DSM 105466, a ubiquitous saprotrophic fungus.</title>
        <authorList>
            <person name="Buettner E."/>
            <person name="Gebauer A.M."/>
            <person name="Hofrichter M."/>
            <person name="Liers C."/>
            <person name="Kellner H."/>
        </authorList>
    </citation>
    <scope>NUCLEOTIDE SEQUENCE [LARGE SCALE GENOMIC DNA]</scope>
    <source>
        <strain evidence="10 11">DSM 105466</strain>
    </source>
</reference>
<dbReference type="InterPro" id="IPR016024">
    <property type="entry name" value="ARM-type_fold"/>
</dbReference>
<comment type="similarity">
    <text evidence="2">Belongs to the UPL family. K-HECT subfamily.</text>
</comment>
<feature type="compositionally biased region" description="Polar residues" evidence="7">
    <location>
        <begin position="1"/>
        <end position="25"/>
    </location>
</feature>
<feature type="domain" description="HECT" evidence="8">
    <location>
        <begin position="1506"/>
        <end position="1845"/>
    </location>
</feature>
<dbReference type="Pfam" id="PF25579">
    <property type="entry name" value="TPR_TRIP12_N"/>
    <property type="match status" value="1"/>
</dbReference>
<feature type="non-terminal residue" evidence="10">
    <location>
        <position position="1"/>
    </location>
</feature>
<dbReference type="OMA" id="AEPLSQF"/>
<gene>
    <name evidence="10" type="ORF">B7463_g1238</name>
</gene>
<dbReference type="SUPFAM" id="SSF160443">
    <property type="entry name" value="SMR domain-like"/>
    <property type="match status" value="1"/>
</dbReference>
<evidence type="ECO:0000256" key="5">
    <source>
        <dbReference type="ARBA" id="ARBA00022786"/>
    </source>
</evidence>
<accession>A0A3E2HP78</accession>
<dbReference type="PANTHER" id="PTHR45670">
    <property type="entry name" value="E3 UBIQUITIN-PROTEIN LIGASE TRIP12"/>
    <property type="match status" value="1"/>
</dbReference>
<evidence type="ECO:0000256" key="6">
    <source>
        <dbReference type="PROSITE-ProRule" id="PRU00104"/>
    </source>
</evidence>
<feature type="region of interest" description="Disordered" evidence="7">
    <location>
        <begin position="1897"/>
        <end position="1916"/>
    </location>
</feature>
<dbReference type="Pfam" id="PF08590">
    <property type="entry name" value="DUF1771"/>
    <property type="match status" value="1"/>
</dbReference>
<dbReference type="InterPro" id="IPR000569">
    <property type="entry name" value="HECT_dom"/>
</dbReference>
<evidence type="ECO:0000256" key="2">
    <source>
        <dbReference type="ARBA" id="ARBA00006331"/>
    </source>
</evidence>
<comment type="catalytic activity">
    <reaction evidence="1">
        <text>S-ubiquitinyl-[E2 ubiquitin-conjugating enzyme]-L-cysteine + [acceptor protein]-L-lysine = [E2 ubiquitin-conjugating enzyme]-L-cysteine + N(6)-ubiquitinyl-[acceptor protein]-L-lysine.</text>
        <dbReference type="EC" id="2.3.2.26"/>
    </reaction>
</comment>
<dbReference type="EC" id="2.3.2.26" evidence="3"/>
<dbReference type="Proteomes" id="UP000258309">
    <property type="component" value="Unassembled WGS sequence"/>
</dbReference>
<evidence type="ECO:0000256" key="4">
    <source>
        <dbReference type="ARBA" id="ARBA00022679"/>
    </source>
</evidence>
<feature type="non-terminal residue" evidence="10">
    <location>
        <position position="2351"/>
    </location>
</feature>
<evidence type="ECO:0000256" key="3">
    <source>
        <dbReference type="ARBA" id="ARBA00012485"/>
    </source>
</evidence>
<name>A0A3E2HP78_SCYLI</name>
<feature type="region of interest" description="Disordered" evidence="7">
    <location>
        <begin position="1"/>
        <end position="242"/>
    </location>
</feature>
<dbReference type="GO" id="GO:0016607">
    <property type="term" value="C:nuclear speck"/>
    <property type="evidence" value="ECO:0007669"/>
    <property type="project" value="TreeGrafter"/>
</dbReference>
<feature type="compositionally biased region" description="Basic and acidic residues" evidence="7">
    <location>
        <begin position="160"/>
        <end position="170"/>
    </location>
</feature>
<dbReference type="PANTHER" id="PTHR45670:SF1">
    <property type="entry name" value="E3 UBIQUITIN-PROTEIN LIGASE HECTD1"/>
    <property type="match status" value="1"/>
</dbReference>
<dbReference type="SMART" id="SM00463">
    <property type="entry name" value="SMR"/>
    <property type="match status" value="1"/>
</dbReference>
<dbReference type="SMART" id="SM00119">
    <property type="entry name" value="HECTc"/>
    <property type="match status" value="1"/>
</dbReference>
<dbReference type="PROSITE" id="PS50828">
    <property type="entry name" value="SMR"/>
    <property type="match status" value="1"/>
</dbReference>
<feature type="compositionally biased region" description="Basic residues" evidence="7">
    <location>
        <begin position="2017"/>
        <end position="2026"/>
    </location>
</feature>
<dbReference type="STRING" id="5539.A0A3E2HP78"/>
<dbReference type="InterPro" id="IPR011989">
    <property type="entry name" value="ARM-like"/>
</dbReference>
<dbReference type="GO" id="GO:0000209">
    <property type="term" value="P:protein polyubiquitination"/>
    <property type="evidence" value="ECO:0007669"/>
    <property type="project" value="TreeGrafter"/>
</dbReference>
<dbReference type="InterPro" id="IPR058864">
    <property type="entry name" value="UBA_10"/>
</dbReference>
<keyword evidence="5 6" id="KW-0833">Ubl conjugation pathway</keyword>
<feature type="region of interest" description="Disordered" evidence="7">
    <location>
        <begin position="1194"/>
        <end position="1234"/>
    </location>
</feature>
<dbReference type="Gene3D" id="3.30.1370.110">
    <property type="match status" value="1"/>
</dbReference>
<feature type="compositionally biased region" description="Polar residues" evidence="7">
    <location>
        <begin position="1907"/>
        <end position="1916"/>
    </location>
</feature>
<dbReference type="Gene3D" id="3.90.1750.10">
    <property type="entry name" value="Hect, E3 ligase catalytic domains"/>
    <property type="match status" value="1"/>
</dbReference>
<feature type="region of interest" description="Disordered" evidence="7">
    <location>
        <begin position="1870"/>
        <end position="1891"/>
    </location>
</feature>
<dbReference type="CDD" id="cd14279">
    <property type="entry name" value="CUE"/>
    <property type="match status" value="1"/>
</dbReference>
<dbReference type="SMART" id="SM01162">
    <property type="entry name" value="DUF1771"/>
    <property type="match status" value="1"/>
</dbReference>
<evidence type="ECO:0000256" key="1">
    <source>
        <dbReference type="ARBA" id="ARBA00000885"/>
    </source>
</evidence>
<feature type="compositionally biased region" description="Polar residues" evidence="7">
    <location>
        <begin position="1311"/>
        <end position="1327"/>
    </location>
</feature>
<dbReference type="Gene3D" id="1.25.10.10">
    <property type="entry name" value="Leucine-rich Repeat Variant"/>
    <property type="match status" value="1"/>
</dbReference>
<dbReference type="InterPro" id="IPR035983">
    <property type="entry name" value="Hect_E3_ubiquitin_ligase"/>
</dbReference>
<feature type="compositionally biased region" description="Basic and acidic residues" evidence="7">
    <location>
        <begin position="187"/>
        <end position="196"/>
    </location>
</feature>
<feature type="compositionally biased region" description="Polar residues" evidence="7">
    <location>
        <begin position="785"/>
        <end position="794"/>
    </location>
</feature>
<evidence type="ECO:0000313" key="10">
    <source>
        <dbReference type="EMBL" id="RFU35133.1"/>
    </source>
</evidence>
<dbReference type="InterPro" id="IPR045322">
    <property type="entry name" value="HECTD1/TRIP12-like"/>
</dbReference>
<feature type="compositionally biased region" description="Acidic residues" evidence="7">
    <location>
        <begin position="197"/>
        <end position="224"/>
    </location>
</feature>
<feature type="region of interest" description="Disordered" evidence="7">
    <location>
        <begin position="2011"/>
        <end position="2041"/>
    </location>
</feature>
<organism evidence="10 11">
    <name type="scientific">Scytalidium lignicola</name>
    <name type="common">Hyphomycete</name>
    <dbReference type="NCBI Taxonomy" id="5539"/>
    <lineage>
        <taxon>Eukaryota</taxon>
        <taxon>Fungi</taxon>
        <taxon>Dikarya</taxon>
        <taxon>Ascomycota</taxon>
        <taxon>Pezizomycotina</taxon>
        <taxon>Leotiomycetes</taxon>
        <taxon>Leotiomycetes incertae sedis</taxon>
        <taxon>Scytalidium</taxon>
    </lineage>
</organism>
<feature type="compositionally biased region" description="Polar residues" evidence="7">
    <location>
        <begin position="1206"/>
        <end position="1219"/>
    </location>
</feature>
<dbReference type="SUPFAM" id="SSF48371">
    <property type="entry name" value="ARM repeat"/>
    <property type="match status" value="1"/>
</dbReference>
<feature type="compositionally biased region" description="Basic and acidic residues" evidence="7">
    <location>
        <begin position="748"/>
        <end position="758"/>
    </location>
</feature>
<dbReference type="Gene3D" id="3.30.2410.10">
    <property type="entry name" value="Hect, E3 ligase catalytic domain"/>
    <property type="match status" value="1"/>
</dbReference>
<evidence type="ECO:0000259" key="9">
    <source>
        <dbReference type="PROSITE" id="PS50828"/>
    </source>
</evidence>
<sequence length="2351" mass="257033">MAQKRTSSQDTRSAAPSAASESNFDYYSEPARTLSTATSISSSSSLPPRITRASTRQAATSSESSSVAGAAVSVAASSTRPPPSRKRKVPPRDPSPVDVEPLKNSSSKRQKRQKVIEPEQALPVPPQTSRRRKAKIPVAMSSPSGSAGPSSEPLLKKHPSREQTQVEHLKKTNNTNDDDGDAMTNELEEKQLHSAVEDEPSDDNEDEEIPHDYDGGEDEDDDDPFGGFGGPGGPPHGLSSTLRALSGMMSGVSSRLRDILSNLKEKSDPSVQLIALQELSEILLVSTEDNLSGHFSPDAFVKELVALMQPSEFGEENPEMMLLACRCLANLMEALPASIANVVYGGAVPVLCQKLLEIHFIDLAEQALSTLEKISVEYPASIVREGGLTACLTYLDFFATSTQRTAVTTAANCCRNIPEDSFPVIRDVMPILLNVIGSSDQKVVEQGSLCVSRVVESFRYHPHKLEELVSTDLLRAILRLLLPGTTNLIGPNIHTQFLRVLAITAKASANLSAELFKMNVVETLYQILTGVSPPNATDDVASKLDSVVIMQALIHRPREQVIETLNVICELLPGLPRESDIASEEPPSPESSSSRKKSSNEKRLELLEGCKPEVRRFAIILFPTLTDAFSSTVNLSVRQKVLTAQIKMLSNLDKNILMEALRAVPYASFLAAILSQQDHPTLVNYALQAAELLLTRLDDIYRYQFYREGVIAEIAKLAADEVENDENSSSGSFMDAVATPAVALDSQKLAEKSEHRSDGDDDEVSSEEDNDDNENDIADDASASPESSRGSTMSLDGPPHQILSDVLSMQQLIRQRARGFLDVHETERNSKAMKKKALKILTGLQTLASEIENFYLHQGPGDGVKLFSKLASYFEGDVLESVTSAELLNSEVVRVLLDVFNHPDETLSNDARSTFLEVFMGRIISKKPMTASPDSPITPFSILVHKLQDLLSRSEHFEVITVHQNTFDGNRSSAASMLAKQIRLKLVADDDSDIPRPYRNIMVSIHAIATFKALDDYLRPRISLSERPRAARHRDGLSGTLAALAAAGLPSPYSGIPSRLSERGEATANSTSNSPSTPNPRPSRKAKSKSSPVETPGSVGQMSQAASQEKGIVRRSSRRQRAQAEPPINAPTPGDDDNLEGALECADERQLSDEEDLESSAALDTIVGDLDEEMEESTPPDASAVNLEVAAGGRVTARKEDGTRVATPSQLPGSNPHNNQVSQTAASNAVAASATPSASRPMSYAAAIQAVPQDWHIEFSLDDKVIPNETTIYRAVHNTSGATDEQASRSVWSAIHPIKFKRVAGPPPPEQSSFTHSTDTNPETTASGIPASLDKHPATSSILRLLNILHALNANLDDVLAENKETLKLNAEPLSQFVNTKLTAKLNRQLEEPLIVASNCLPSWSEDLARLYPFLFPFETRHLFLQSTSFGYARSMTRWQNAQSADESRRDRHRDERPFLGRLQRQKVRISRSKILESALKVMELYGASQSILEVEYFEEVGTGLGPTLEFYSTVSKEFSKKKLKLWRETDSNDNDEYAFGVRGLFPAPMSDEQASNENGKRILHLFKMLGKFVARSMIDSRIIDVSFNPTFFRIGDQSKPVTPSLGAVKTVDPQLAKSLKLIKRFAVGKKAIDENPNLTPAEKVAQAEALEVDGVRIDDLGLDFTLPGYSSIELLPNGSQIPVTSDNVESYLDKVIDMTLGKGVQRQVDAFRAGFTQVFPYSALSAFTPDELVMLFGRIEEDWSLETLMDSIKADHGFNMDSKSVKNLLQTMSELSLPERREFLQFTTGSPKLPIGGFKALTPMFTVYSPNMAMALELHAELEREYCPPLDSATLLAILQDYEDITDESQLKAARQTLDIIRESAAVEEATGFDPSGSSGGPGQGHGFEEIDQAEDGSIGAKSQHEWQSITDDTSLSQGLSSIDIEAESNANEKSDTTRSYSARLDELVDAEKENLLVGIFPQMKLIDIRYALKRCKGVTDLAMDELLTQSFLEENGGISKGVDGFNETSLGTNAKSKKKRKKKKEYPAADTMDNPKPDQYIKMSKWEDGKREIEFISSRTGLDLHQVSSLYYQNGASQKKTIHAIIEAHQKLNVEPDGSVPERAAELSQEFPTIPIPELTTLIQLTNPSTASAHELAKALVSNQTDNTRPGIQIEFRHAPIQLEVNSPTTKPESYNAVFVGGASNQTDPSRASLLAGNYKDRRNTAFMQASAAFKRGKSDPLMGGAAAYYSQIGRDLDVRVKNAERAAADALTAQQSTKTKLDLHGIAVKDAVRIARERVTNWWHELDEVRADRRGVGSGYMIVTGVGQHSEGGKGKLGPAVGKMLIREGWKVEVGNGVLVVTGRALKR</sequence>
<feature type="compositionally biased region" description="Low complexity" evidence="7">
    <location>
        <begin position="1220"/>
        <end position="1234"/>
    </location>
</feature>
<feature type="compositionally biased region" description="Acidic residues" evidence="7">
    <location>
        <begin position="759"/>
        <end position="779"/>
    </location>
</feature>
<evidence type="ECO:0000313" key="11">
    <source>
        <dbReference type="Proteomes" id="UP000258309"/>
    </source>
</evidence>
<protein>
    <recommendedName>
        <fullName evidence="3">HECT-type E3 ubiquitin transferase</fullName>
        <ecNumber evidence="3">2.3.2.26</ecNumber>
    </recommendedName>
</protein>
<evidence type="ECO:0000259" key="8">
    <source>
        <dbReference type="PROSITE" id="PS50237"/>
    </source>
</evidence>
<feature type="compositionally biased region" description="Low complexity" evidence="7">
    <location>
        <begin position="141"/>
        <end position="151"/>
    </location>
</feature>
<dbReference type="Gene3D" id="3.30.2160.10">
    <property type="entry name" value="Hect, E3 ligase catalytic domain"/>
    <property type="match status" value="1"/>
</dbReference>
<dbReference type="OrthoDB" id="423283at2759"/>
<comment type="caution">
    <text evidence="10">The sequence shown here is derived from an EMBL/GenBank/DDBJ whole genome shotgun (WGS) entry which is preliminary data.</text>
</comment>
<proteinExistence type="inferred from homology"/>
<feature type="region of interest" description="Disordered" evidence="7">
    <location>
        <begin position="579"/>
        <end position="602"/>
    </location>
</feature>
<feature type="region of interest" description="Disordered" evidence="7">
    <location>
        <begin position="1052"/>
        <end position="1140"/>
    </location>
</feature>
<comment type="caution">
    <text evidence="6">Lacks conserved residue(s) required for the propagation of feature annotation.</text>
</comment>
<evidence type="ECO:0000256" key="7">
    <source>
        <dbReference type="SAM" id="MobiDB-lite"/>
    </source>
</evidence>
<feature type="compositionally biased region" description="Low complexity" evidence="7">
    <location>
        <begin position="31"/>
        <end position="79"/>
    </location>
</feature>
<dbReference type="SUPFAM" id="SSF56204">
    <property type="entry name" value="Hect, E3 ligase catalytic domain"/>
    <property type="match status" value="1"/>
</dbReference>
<feature type="compositionally biased region" description="Low complexity" evidence="7">
    <location>
        <begin position="1066"/>
        <end position="1076"/>
    </location>
</feature>